<sequence>MTRQRQPAPGQHRAAPGSLGDPIEGMDVTAPVPDGAGGATPVGAALDRLAAESPDAPAVTCDGVTLSRADLARASNRYARALARKGVGVGDLVTIGLPNGIEFYVATVAAWKLGATPQPVSARLPGAELSAVIDVANPAVVVGLPSPDGRPSLPAGFEPDPALSDEPLPPVVPPCWKAPTSGGSTGRPKIILSQDAGTAEAVLARAGSLRIDPGCTFLVTAPLYHNAPFTFSLVALVNAGHVVVMPRFDAADVLRHIERYRATWVYLVPALMGRILRLPGEIRAAADLSSVRTLFHVGAPCPEHVKRGWLDRLPPHVVLEHYTGTEAIAMTAIDGEDWLRHPGSVGRLVSGEILITDEDFRPLPPGEVGEVWMRPPAGRRTYQYVGATPRARDGWESLGDMGRFDADGYLYLADRRSDMILVGGANVYPAEVEAALEAHPSVRSAAVIGLPDEDLGNRVHAIVQTDAPVEDDALDRFLRDRLAPYKIPRTFERSDVPLRDDAGKVRRSALRAARMSPAAP</sequence>
<comment type="caution">
    <text evidence="6">The sequence shown here is derived from an EMBL/GenBank/DDBJ whole genome shotgun (WGS) entry which is preliminary data.</text>
</comment>
<dbReference type="Pfam" id="PF13193">
    <property type="entry name" value="AMP-binding_C"/>
    <property type="match status" value="1"/>
</dbReference>
<dbReference type="PANTHER" id="PTHR43201">
    <property type="entry name" value="ACYL-COA SYNTHETASE"/>
    <property type="match status" value="1"/>
</dbReference>
<feature type="region of interest" description="Disordered" evidence="3">
    <location>
        <begin position="1"/>
        <end position="40"/>
    </location>
</feature>
<dbReference type="InterPro" id="IPR025110">
    <property type="entry name" value="AMP-bd_C"/>
</dbReference>
<keyword evidence="2" id="KW-0436">Ligase</keyword>
<dbReference type="PANTHER" id="PTHR43201:SF5">
    <property type="entry name" value="MEDIUM-CHAIN ACYL-COA LIGASE ACSF2, MITOCHONDRIAL"/>
    <property type="match status" value="1"/>
</dbReference>
<evidence type="ECO:0000256" key="3">
    <source>
        <dbReference type="SAM" id="MobiDB-lite"/>
    </source>
</evidence>
<dbReference type="GO" id="GO:0031956">
    <property type="term" value="F:medium-chain fatty acid-CoA ligase activity"/>
    <property type="evidence" value="ECO:0007669"/>
    <property type="project" value="TreeGrafter"/>
</dbReference>
<dbReference type="GO" id="GO:0006631">
    <property type="term" value="P:fatty acid metabolic process"/>
    <property type="evidence" value="ECO:0007669"/>
    <property type="project" value="TreeGrafter"/>
</dbReference>
<comment type="similarity">
    <text evidence="1">Belongs to the ATP-dependent AMP-binding enzyme family.</text>
</comment>
<feature type="domain" description="AMP-binding enzyme C-terminal" evidence="5">
    <location>
        <begin position="431"/>
        <end position="492"/>
    </location>
</feature>
<evidence type="ECO:0000259" key="4">
    <source>
        <dbReference type="Pfam" id="PF00501"/>
    </source>
</evidence>
<proteinExistence type="inferred from homology"/>
<organism evidence="6 7">
    <name type="scientific">Streptomyces paromomycinus</name>
    <name type="common">Streptomyces rimosus subsp. paromomycinus</name>
    <dbReference type="NCBI Taxonomy" id="92743"/>
    <lineage>
        <taxon>Bacteria</taxon>
        <taxon>Bacillati</taxon>
        <taxon>Actinomycetota</taxon>
        <taxon>Actinomycetes</taxon>
        <taxon>Kitasatosporales</taxon>
        <taxon>Streptomycetaceae</taxon>
        <taxon>Streptomyces</taxon>
    </lineage>
</organism>
<dbReference type="EMBL" id="BHZD01000001">
    <property type="protein sequence ID" value="GCD46007.1"/>
    <property type="molecule type" value="Genomic_DNA"/>
</dbReference>
<feature type="domain" description="AMP-dependent synthetase/ligase" evidence="4">
    <location>
        <begin position="47"/>
        <end position="382"/>
    </location>
</feature>
<evidence type="ECO:0000313" key="7">
    <source>
        <dbReference type="Proteomes" id="UP000286746"/>
    </source>
</evidence>
<gene>
    <name evidence="6" type="ORF">GKJPGBOP_05753</name>
</gene>
<evidence type="ECO:0000256" key="2">
    <source>
        <dbReference type="ARBA" id="ARBA00022598"/>
    </source>
</evidence>
<evidence type="ECO:0000313" key="6">
    <source>
        <dbReference type="EMBL" id="GCD46007.1"/>
    </source>
</evidence>
<dbReference type="Pfam" id="PF00501">
    <property type="entry name" value="AMP-binding"/>
    <property type="match status" value="1"/>
</dbReference>
<dbReference type="SUPFAM" id="SSF56801">
    <property type="entry name" value="Acetyl-CoA synthetase-like"/>
    <property type="match status" value="1"/>
</dbReference>
<name>A0A401W9K3_STREY</name>
<dbReference type="InterPro" id="IPR045851">
    <property type="entry name" value="AMP-bd_C_sf"/>
</dbReference>
<dbReference type="InterPro" id="IPR042099">
    <property type="entry name" value="ANL_N_sf"/>
</dbReference>
<dbReference type="InterPro" id="IPR000873">
    <property type="entry name" value="AMP-dep_synth/lig_dom"/>
</dbReference>
<reference evidence="6 7" key="1">
    <citation type="submission" date="2018-11" db="EMBL/GenBank/DDBJ databases">
        <title>Whole genome sequence of Streptomyces paromomycinus NBRC 15454(T).</title>
        <authorList>
            <person name="Komaki H."/>
            <person name="Tamura T."/>
        </authorList>
    </citation>
    <scope>NUCLEOTIDE SEQUENCE [LARGE SCALE GENOMIC DNA]</scope>
    <source>
        <strain evidence="6 7">NBRC 15454</strain>
    </source>
</reference>
<dbReference type="Gene3D" id="3.30.300.30">
    <property type="match status" value="1"/>
</dbReference>
<dbReference type="Gene3D" id="3.40.50.12780">
    <property type="entry name" value="N-terminal domain of ligase-like"/>
    <property type="match status" value="1"/>
</dbReference>
<keyword evidence="7" id="KW-1185">Reference proteome</keyword>
<dbReference type="Proteomes" id="UP000286746">
    <property type="component" value="Unassembled WGS sequence"/>
</dbReference>
<evidence type="ECO:0000259" key="5">
    <source>
        <dbReference type="Pfam" id="PF13193"/>
    </source>
</evidence>
<dbReference type="AlphaFoldDB" id="A0A401W9K3"/>
<accession>A0A401W9K3</accession>
<protein>
    <submittedName>
        <fullName evidence="6">AMP-dependent synthetase</fullName>
    </submittedName>
</protein>
<evidence type="ECO:0000256" key="1">
    <source>
        <dbReference type="ARBA" id="ARBA00006432"/>
    </source>
</evidence>